<keyword evidence="3" id="KW-1185">Reference proteome</keyword>
<keyword evidence="1" id="KW-0732">Signal</keyword>
<name>A0A812UEA3_9DINO</name>
<evidence type="ECO:0000313" key="3">
    <source>
        <dbReference type="Proteomes" id="UP000604046"/>
    </source>
</evidence>
<feature type="chain" id="PRO_5032991012" evidence="1">
    <location>
        <begin position="17"/>
        <end position="171"/>
    </location>
</feature>
<dbReference type="EMBL" id="CAJNDS010002674">
    <property type="protein sequence ID" value="CAE7562513.1"/>
    <property type="molecule type" value="Genomic_DNA"/>
</dbReference>
<dbReference type="AlphaFoldDB" id="A0A812UEA3"/>
<dbReference type="OrthoDB" id="408337at2759"/>
<evidence type="ECO:0000256" key="1">
    <source>
        <dbReference type="SAM" id="SignalP"/>
    </source>
</evidence>
<reference evidence="2" key="1">
    <citation type="submission" date="2021-02" db="EMBL/GenBank/DDBJ databases">
        <authorList>
            <person name="Dougan E. K."/>
            <person name="Rhodes N."/>
            <person name="Thang M."/>
            <person name="Chan C."/>
        </authorList>
    </citation>
    <scope>NUCLEOTIDE SEQUENCE</scope>
</reference>
<feature type="signal peptide" evidence="1">
    <location>
        <begin position="1"/>
        <end position="16"/>
    </location>
</feature>
<protein>
    <submittedName>
        <fullName evidence="2">Uncharacterized protein</fullName>
    </submittedName>
</protein>
<accession>A0A812UEA3</accession>
<organism evidence="2 3">
    <name type="scientific">Symbiodinium natans</name>
    <dbReference type="NCBI Taxonomy" id="878477"/>
    <lineage>
        <taxon>Eukaryota</taxon>
        <taxon>Sar</taxon>
        <taxon>Alveolata</taxon>
        <taxon>Dinophyceae</taxon>
        <taxon>Suessiales</taxon>
        <taxon>Symbiodiniaceae</taxon>
        <taxon>Symbiodinium</taxon>
    </lineage>
</organism>
<comment type="caution">
    <text evidence="2">The sequence shown here is derived from an EMBL/GenBank/DDBJ whole genome shotgun (WGS) entry which is preliminary data.</text>
</comment>
<dbReference type="Proteomes" id="UP000604046">
    <property type="component" value="Unassembled WGS sequence"/>
</dbReference>
<evidence type="ECO:0000313" key="2">
    <source>
        <dbReference type="EMBL" id="CAE7562513.1"/>
    </source>
</evidence>
<gene>
    <name evidence="2" type="ORF">SNAT2548_LOCUS31771</name>
</gene>
<proteinExistence type="predicted"/>
<sequence>MALRLWLALMIPFACAEPLGEDIYRKFVEISQVLEFNHAPDALESIRDWVQEDVTEWAPQGELELRKHIVTLMYGDDEDEMIRALRVYGNVCEMHMMLGSHLFVGEAVGMQADPRIASVLNHLKFGTDEQNAYGLADAVYEHLNSSADLFSFGTKMQAARQSMQNRRGSEL</sequence>